<evidence type="ECO:0000313" key="1">
    <source>
        <dbReference type="EMBL" id="KAL3120419.1"/>
    </source>
</evidence>
<name>A0ABD2LYW8_9BILA</name>
<dbReference type="EMBL" id="JBICBT010000212">
    <property type="protein sequence ID" value="KAL3120419.1"/>
    <property type="molecule type" value="Genomic_DNA"/>
</dbReference>
<organism evidence="1 2">
    <name type="scientific">Heterodera trifolii</name>
    <dbReference type="NCBI Taxonomy" id="157864"/>
    <lineage>
        <taxon>Eukaryota</taxon>
        <taxon>Metazoa</taxon>
        <taxon>Ecdysozoa</taxon>
        <taxon>Nematoda</taxon>
        <taxon>Chromadorea</taxon>
        <taxon>Rhabditida</taxon>
        <taxon>Tylenchina</taxon>
        <taxon>Tylenchomorpha</taxon>
        <taxon>Tylenchoidea</taxon>
        <taxon>Heteroderidae</taxon>
        <taxon>Heteroderinae</taxon>
        <taxon>Heterodera</taxon>
    </lineage>
</organism>
<comment type="caution">
    <text evidence="1">The sequence shown here is derived from an EMBL/GenBank/DDBJ whole genome shotgun (WGS) entry which is preliminary data.</text>
</comment>
<keyword evidence="2" id="KW-1185">Reference proteome</keyword>
<accession>A0ABD2LYW8</accession>
<protein>
    <submittedName>
        <fullName evidence="1">Uncharacterized protein</fullName>
    </submittedName>
</protein>
<reference evidence="1 2" key="1">
    <citation type="submission" date="2024-10" db="EMBL/GenBank/DDBJ databases">
        <authorList>
            <person name="Kim D."/>
        </authorList>
    </citation>
    <scope>NUCLEOTIDE SEQUENCE [LARGE SCALE GENOMIC DNA]</scope>
    <source>
        <strain evidence="1">BH-2024</strain>
    </source>
</reference>
<dbReference type="Proteomes" id="UP001620626">
    <property type="component" value="Unassembled WGS sequence"/>
</dbReference>
<gene>
    <name evidence="1" type="ORF">niasHT_005740</name>
</gene>
<proteinExistence type="predicted"/>
<evidence type="ECO:0000313" key="2">
    <source>
        <dbReference type="Proteomes" id="UP001620626"/>
    </source>
</evidence>
<sequence length="141" mass="15890">MSPPSQSDSSKPNTLELSGWITSNPCGHLTTNWAVTKIKILSHKMLAIEFCSICRHHAVKVSIKCRICEQFFWRTYDFNSSGKHANSGLYRKHMAIIKWSNISMAYNTVEDCFKAIKGHNEDDIGDGLLDTTPGSIDQQQK</sequence>
<dbReference type="AlphaFoldDB" id="A0ABD2LYW8"/>